<sequence>MALLAGCSPSDDGANGNPTGRGQDQEQNSDFANSEAEVLAYQTAIRDCLTDGGFPAQIQPDGGVVIDIPPGQDEAFMHVDAACRERIPEPASRVLTEQEVNAKYELEVESAECLAAAGYPEIDMESREVWVAQWMAVDAGASDVSPDTAWSQIPGNEAEEAQQVCPMPTVQDIYERLNGG</sequence>
<feature type="compositionally biased region" description="Polar residues" evidence="1">
    <location>
        <begin position="16"/>
        <end position="32"/>
    </location>
</feature>
<evidence type="ECO:0000256" key="1">
    <source>
        <dbReference type="SAM" id="MobiDB-lite"/>
    </source>
</evidence>
<dbReference type="Proteomes" id="UP000315395">
    <property type="component" value="Chromosome"/>
</dbReference>
<dbReference type="KEGG" id="orz:FNH13_18075"/>
<dbReference type="AlphaFoldDB" id="A0A516GEN9"/>
<accession>A0A516GEN9</accession>
<reference evidence="2 3" key="1">
    <citation type="submission" date="2019-07" db="EMBL/GenBank/DDBJ databases">
        <title>complete genome sequencing of Ornithinimicrobium sp. H23M54.</title>
        <authorList>
            <person name="Bae J.-W."/>
            <person name="Lee S.-Y."/>
        </authorList>
    </citation>
    <scope>NUCLEOTIDE SEQUENCE [LARGE SCALE GENOMIC DNA]</scope>
    <source>
        <strain evidence="2 3">H23M54</strain>
    </source>
</reference>
<proteinExistence type="predicted"/>
<dbReference type="EMBL" id="CP041616">
    <property type="protein sequence ID" value="QDO89992.1"/>
    <property type="molecule type" value="Genomic_DNA"/>
</dbReference>
<name>A0A516GEN9_9MICO</name>
<dbReference type="RefSeq" id="WP_143784709.1">
    <property type="nucleotide sequence ID" value="NZ_CP041616.1"/>
</dbReference>
<keyword evidence="3" id="KW-1185">Reference proteome</keyword>
<evidence type="ECO:0000313" key="2">
    <source>
        <dbReference type="EMBL" id="QDO89992.1"/>
    </source>
</evidence>
<gene>
    <name evidence="2" type="ORF">FNH13_18075</name>
</gene>
<feature type="region of interest" description="Disordered" evidence="1">
    <location>
        <begin position="1"/>
        <end position="34"/>
    </location>
</feature>
<organism evidence="2 3">
    <name type="scientific">Ornithinimicrobium ciconiae</name>
    <dbReference type="NCBI Taxonomy" id="2594265"/>
    <lineage>
        <taxon>Bacteria</taxon>
        <taxon>Bacillati</taxon>
        <taxon>Actinomycetota</taxon>
        <taxon>Actinomycetes</taxon>
        <taxon>Micrococcales</taxon>
        <taxon>Ornithinimicrobiaceae</taxon>
        <taxon>Ornithinimicrobium</taxon>
    </lineage>
</organism>
<protein>
    <submittedName>
        <fullName evidence="2">Uncharacterized protein</fullName>
    </submittedName>
</protein>
<evidence type="ECO:0000313" key="3">
    <source>
        <dbReference type="Proteomes" id="UP000315395"/>
    </source>
</evidence>